<dbReference type="EC" id="2.4.-.-" evidence="10"/>
<dbReference type="EMBL" id="CP145607">
    <property type="protein sequence ID" value="WWM69544.1"/>
    <property type="molecule type" value="Genomic_DNA"/>
</dbReference>
<dbReference type="PANTHER" id="PTHR33908">
    <property type="entry name" value="MANNOSYLTRANSFERASE YKCB-RELATED"/>
    <property type="match status" value="1"/>
</dbReference>
<dbReference type="GO" id="GO:0016757">
    <property type="term" value="F:glycosyltransferase activity"/>
    <property type="evidence" value="ECO:0007669"/>
    <property type="project" value="UniProtKB-KW"/>
</dbReference>
<dbReference type="InterPro" id="IPR038731">
    <property type="entry name" value="RgtA/B/C-like"/>
</dbReference>
<evidence type="ECO:0000256" key="4">
    <source>
        <dbReference type="ARBA" id="ARBA00022679"/>
    </source>
</evidence>
<dbReference type="InterPro" id="IPR050297">
    <property type="entry name" value="LipidA_mod_glycosyltrf_83"/>
</dbReference>
<name>A0ABZ2FZJ0_9SPHN</name>
<evidence type="ECO:0000256" key="5">
    <source>
        <dbReference type="ARBA" id="ARBA00022692"/>
    </source>
</evidence>
<gene>
    <name evidence="10" type="ORF">V6R86_02250</name>
</gene>
<dbReference type="Proteomes" id="UP001382935">
    <property type="component" value="Chromosome"/>
</dbReference>
<reference evidence="10 11" key="1">
    <citation type="submission" date="2024-02" db="EMBL/GenBank/DDBJ databases">
        <title>Full genome sequence of Sphingomonas kaistensis.</title>
        <authorList>
            <person name="Poletto B.L."/>
            <person name="Silva G."/>
            <person name="Galante D."/>
            <person name="Campos K.R."/>
            <person name="Santos M.B.N."/>
            <person name="Sacchi C.T."/>
        </authorList>
    </citation>
    <scope>NUCLEOTIDE SEQUENCE [LARGE SCALE GENOMIC DNA]</scope>
    <source>
        <strain evidence="10 11">MA4R</strain>
    </source>
</reference>
<feature type="transmembrane region" description="Helical" evidence="8">
    <location>
        <begin position="291"/>
        <end position="309"/>
    </location>
</feature>
<proteinExistence type="predicted"/>
<evidence type="ECO:0000256" key="3">
    <source>
        <dbReference type="ARBA" id="ARBA00022676"/>
    </source>
</evidence>
<keyword evidence="2" id="KW-1003">Cell membrane</keyword>
<organism evidence="10 11">
    <name type="scientific">Sphingomonas kaistensis</name>
    <dbReference type="NCBI Taxonomy" id="298708"/>
    <lineage>
        <taxon>Bacteria</taxon>
        <taxon>Pseudomonadati</taxon>
        <taxon>Pseudomonadota</taxon>
        <taxon>Alphaproteobacteria</taxon>
        <taxon>Sphingomonadales</taxon>
        <taxon>Sphingomonadaceae</taxon>
        <taxon>Sphingomonas</taxon>
    </lineage>
</organism>
<feature type="transmembrane region" description="Helical" evidence="8">
    <location>
        <begin position="378"/>
        <end position="398"/>
    </location>
</feature>
<protein>
    <submittedName>
        <fullName evidence="10">Glycosyltransferase family 39 protein</fullName>
        <ecNumber evidence="10">2.4.-.-</ecNumber>
    </submittedName>
</protein>
<feature type="transmembrane region" description="Helical" evidence="8">
    <location>
        <begin position="29"/>
        <end position="50"/>
    </location>
</feature>
<comment type="subcellular location">
    <subcellularLocation>
        <location evidence="1">Cell membrane</location>
        <topology evidence="1">Multi-pass membrane protein</topology>
    </subcellularLocation>
</comment>
<evidence type="ECO:0000256" key="2">
    <source>
        <dbReference type="ARBA" id="ARBA00022475"/>
    </source>
</evidence>
<feature type="transmembrane region" description="Helical" evidence="8">
    <location>
        <begin position="199"/>
        <end position="220"/>
    </location>
</feature>
<evidence type="ECO:0000256" key="8">
    <source>
        <dbReference type="SAM" id="Phobius"/>
    </source>
</evidence>
<feature type="transmembrane region" description="Helical" evidence="8">
    <location>
        <begin position="232"/>
        <end position="250"/>
    </location>
</feature>
<keyword evidence="5 8" id="KW-0812">Transmembrane</keyword>
<evidence type="ECO:0000259" key="9">
    <source>
        <dbReference type="Pfam" id="PF13231"/>
    </source>
</evidence>
<feature type="transmembrane region" description="Helical" evidence="8">
    <location>
        <begin position="346"/>
        <end position="366"/>
    </location>
</feature>
<dbReference type="Pfam" id="PF13231">
    <property type="entry name" value="PMT_2"/>
    <property type="match status" value="1"/>
</dbReference>
<keyword evidence="11" id="KW-1185">Reference proteome</keyword>
<dbReference type="RefSeq" id="WP_338501694.1">
    <property type="nucleotide sequence ID" value="NZ_CP145607.1"/>
</dbReference>
<feature type="transmembrane region" description="Helical" evidence="8">
    <location>
        <begin position="131"/>
        <end position="149"/>
    </location>
</feature>
<dbReference type="PANTHER" id="PTHR33908:SF11">
    <property type="entry name" value="MEMBRANE PROTEIN"/>
    <property type="match status" value="1"/>
</dbReference>
<accession>A0ABZ2FZJ0</accession>
<evidence type="ECO:0000256" key="6">
    <source>
        <dbReference type="ARBA" id="ARBA00022989"/>
    </source>
</evidence>
<evidence type="ECO:0000313" key="11">
    <source>
        <dbReference type="Proteomes" id="UP001382935"/>
    </source>
</evidence>
<keyword evidence="3 10" id="KW-0328">Glycosyltransferase</keyword>
<evidence type="ECO:0000256" key="1">
    <source>
        <dbReference type="ARBA" id="ARBA00004651"/>
    </source>
</evidence>
<feature type="transmembrane region" description="Helical" evidence="8">
    <location>
        <begin position="316"/>
        <end position="334"/>
    </location>
</feature>
<sequence length="506" mass="55248">MLQSPVIAASPLVGTPAWRNALRWRQWCFLALLAAGLFLFSDGLTAPLALKDESRNANNALDMTLTGFSLVTTYDFRPDLWNTKPPLVIWLMSGSLRLFGFHEWALRLPSALAAIGTLGLCLWFVRKVTGSRGLSVGAAILLLLSPGFFGEHGARTADFDAVLLFFVTGGLQFLYLASLRRRPGWPPLIAAGGMIGLGALAKSIAAFIPVVGVLLFLLLGRRLTSVLANWQRYLLTGLASILPLLAFYAAREAAGPGYLDAVIFNDLAGRYSRSLIPETSPLFYLEHLSKGWFFTGPLLLILPIGLRGLGNREKTLALYAGCIVFAALAIYSAAATRAMQYALPLFPWLAILSAISLKRLIGIFAVDRWKAGKRLVPVALIIGLSLLGAQLTARALWWRYEMFPARQSGPQASYGHLFATLAARGLTHVAIVDPGFQREQEQGYSPLLRWHRLVWATCGLHTTELRTTPAFSATLIASCEPSVYETWQPSSVERIGLCAVRNPQPG</sequence>
<keyword evidence="7 8" id="KW-0472">Membrane</keyword>
<feature type="transmembrane region" description="Helical" evidence="8">
    <location>
        <begin position="104"/>
        <end position="125"/>
    </location>
</feature>
<evidence type="ECO:0000256" key="7">
    <source>
        <dbReference type="ARBA" id="ARBA00023136"/>
    </source>
</evidence>
<keyword evidence="4 10" id="KW-0808">Transferase</keyword>
<feature type="domain" description="Glycosyltransferase RgtA/B/C/D-like" evidence="9">
    <location>
        <begin position="84"/>
        <end position="245"/>
    </location>
</feature>
<keyword evidence="6 8" id="KW-1133">Transmembrane helix</keyword>
<evidence type="ECO:0000313" key="10">
    <source>
        <dbReference type="EMBL" id="WWM69544.1"/>
    </source>
</evidence>